<sequence>MKFLAVTTALSVIATSTLGRSIADWQVCHSRHDSCSSPSWQCCVAVADCATKKHTCRPASECNHCKKSPPRPSTQGRTFAGANSFFLHTLNAPDRLEVLDELKASGFQVVRIFLSSIGGGAKGANSIGVNDLEQDAVGRYDDSILSLVDQLMLDCVQRGLKLVVALHDRYSLGCWASDAYVVKYNLPKAAACGEHANNPDGFYQRADAQADFDARLQHILTHRNPKLGNKMWGELSEAVLAFEPENESQGFMDRVNPQWVCDRATTMRRFIPDRKILVMTGGSVNYASANAEATMHCPAVDVISVHSYEGGNANALQTTVDLAKRYKKRVILGEFGATGTAKSSGLQGYIDAAKAHGMAWMVWEVLKPGNPSDLETWTNEPEAWATLKRAATDAKGSKNGTWAWPELA</sequence>
<keyword evidence="14" id="KW-1185">Reference proteome</keyword>
<dbReference type="Proteomes" id="UP000332933">
    <property type="component" value="Unassembled WGS sequence"/>
</dbReference>
<evidence type="ECO:0000256" key="6">
    <source>
        <dbReference type="ARBA" id="ARBA00022729"/>
    </source>
</evidence>
<dbReference type="InterPro" id="IPR017853">
    <property type="entry name" value="GH"/>
</dbReference>
<accession>A0A485L608</accession>
<dbReference type="Gene3D" id="3.20.20.80">
    <property type="entry name" value="Glycosidases"/>
    <property type="match status" value="1"/>
</dbReference>
<evidence type="ECO:0000313" key="13">
    <source>
        <dbReference type="EMBL" id="VFT93362.1"/>
    </source>
</evidence>
<evidence type="ECO:0000256" key="10">
    <source>
        <dbReference type="SAM" id="SignalP"/>
    </source>
</evidence>
<reference evidence="13 14" key="1">
    <citation type="submission" date="2019-03" db="EMBL/GenBank/DDBJ databases">
        <authorList>
            <person name="Gaulin E."/>
            <person name="Dumas B."/>
        </authorList>
    </citation>
    <scope>NUCLEOTIDE SEQUENCE [LARGE SCALE GENOMIC DNA]</scope>
    <source>
        <strain evidence="13">CBS 568.67</strain>
    </source>
</reference>
<keyword evidence="8 9" id="KW-0326">Glycosidase</keyword>
<evidence type="ECO:0000256" key="4">
    <source>
        <dbReference type="ARBA" id="ARBA00012706"/>
    </source>
</evidence>
<dbReference type="GO" id="GO:0016985">
    <property type="term" value="F:mannan endo-1,4-beta-mannosidase activity"/>
    <property type="evidence" value="ECO:0007669"/>
    <property type="project" value="UniProtKB-EC"/>
</dbReference>
<evidence type="ECO:0000313" key="14">
    <source>
        <dbReference type="Proteomes" id="UP000332933"/>
    </source>
</evidence>
<dbReference type="Pfam" id="PF00150">
    <property type="entry name" value="Cellulase"/>
    <property type="match status" value="1"/>
</dbReference>
<feature type="domain" description="Glycoside hydrolase family 5" evidence="11">
    <location>
        <begin position="94"/>
        <end position="364"/>
    </location>
</feature>
<keyword evidence="5" id="KW-0964">Secreted</keyword>
<dbReference type="EMBL" id="VJMH01005898">
    <property type="protein sequence ID" value="KAF0692334.1"/>
    <property type="molecule type" value="Genomic_DNA"/>
</dbReference>
<dbReference type="PANTHER" id="PTHR31451">
    <property type="match status" value="1"/>
</dbReference>
<feature type="signal peptide" evidence="10">
    <location>
        <begin position="1"/>
        <end position="19"/>
    </location>
</feature>
<evidence type="ECO:0000256" key="5">
    <source>
        <dbReference type="ARBA" id="ARBA00022525"/>
    </source>
</evidence>
<dbReference type="AlphaFoldDB" id="A0A485L608"/>
<feature type="chain" id="PRO_5033437276" description="mannan endo-1,4-beta-mannosidase" evidence="10">
    <location>
        <begin position="20"/>
        <end position="408"/>
    </location>
</feature>
<proteinExistence type="inferred from homology"/>
<reference evidence="12" key="2">
    <citation type="submission" date="2019-06" db="EMBL/GenBank/DDBJ databases">
        <title>Genomics analysis of Aphanomyces spp. identifies a new class of oomycete effector associated with host adaptation.</title>
        <authorList>
            <person name="Gaulin E."/>
        </authorList>
    </citation>
    <scope>NUCLEOTIDE SEQUENCE</scope>
    <source>
        <strain evidence="12">CBS 578.67</strain>
    </source>
</reference>
<evidence type="ECO:0000256" key="7">
    <source>
        <dbReference type="ARBA" id="ARBA00022801"/>
    </source>
</evidence>
<dbReference type="GO" id="GO:0005576">
    <property type="term" value="C:extracellular region"/>
    <property type="evidence" value="ECO:0007669"/>
    <property type="project" value="UniProtKB-SubCell"/>
</dbReference>
<dbReference type="EMBL" id="CAADRA010005919">
    <property type="protein sequence ID" value="VFT93362.1"/>
    <property type="molecule type" value="Genomic_DNA"/>
</dbReference>
<comment type="catalytic activity">
    <reaction evidence="1">
        <text>Random hydrolysis of (1-&gt;4)-beta-D-mannosidic linkages in mannans, galactomannans and glucomannans.</text>
        <dbReference type="EC" id="3.2.1.78"/>
    </reaction>
</comment>
<dbReference type="OrthoDB" id="63083at2759"/>
<name>A0A485L608_9STRA</name>
<dbReference type="InterPro" id="IPR001547">
    <property type="entry name" value="Glyco_hydro_5"/>
</dbReference>
<evidence type="ECO:0000256" key="8">
    <source>
        <dbReference type="ARBA" id="ARBA00023295"/>
    </source>
</evidence>
<dbReference type="PANTHER" id="PTHR31451:SF39">
    <property type="entry name" value="MANNAN ENDO-1,4-BETA-MANNOSIDASE 1"/>
    <property type="match status" value="1"/>
</dbReference>
<gene>
    <name evidence="13" type="primary">Aste57867_16591</name>
    <name evidence="12" type="ORF">As57867_016534</name>
    <name evidence="13" type="ORF">ASTE57867_16591</name>
</gene>
<dbReference type="EC" id="3.2.1.78" evidence="4"/>
<evidence type="ECO:0000256" key="9">
    <source>
        <dbReference type="RuleBase" id="RU361153"/>
    </source>
</evidence>
<dbReference type="InterPro" id="IPR045053">
    <property type="entry name" value="MAN-like"/>
</dbReference>
<keyword evidence="6 10" id="KW-0732">Signal</keyword>
<comment type="subcellular location">
    <subcellularLocation>
        <location evidence="2">Secreted</location>
    </subcellularLocation>
</comment>
<dbReference type="SUPFAM" id="SSF51445">
    <property type="entry name" value="(Trans)glycosidases"/>
    <property type="match status" value="1"/>
</dbReference>
<comment type="similarity">
    <text evidence="3 9">Belongs to the glycosyl hydrolase 5 (cellulase A) family.</text>
</comment>
<evidence type="ECO:0000313" key="12">
    <source>
        <dbReference type="EMBL" id="KAF0692334.1"/>
    </source>
</evidence>
<evidence type="ECO:0000256" key="3">
    <source>
        <dbReference type="ARBA" id="ARBA00005641"/>
    </source>
</evidence>
<dbReference type="GO" id="GO:0000272">
    <property type="term" value="P:polysaccharide catabolic process"/>
    <property type="evidence" value="ECO:0007669"/>
    <property type="project" value="InterPro"/>
</dbReference>
<evidence type="ECO:0000259" key="11">
    <source>
        <dbReference type="Pfam" id="PF00150"/>
    </source>
</evidence>
<evidence type="ECO:0000256" key="2">
    <source>
        <dbReference type="ARBA" id="ARBA00004613"/>
    </source>
</evidence>
<protein>
    <recommendedName>
        <fullName evidence="4">mannan endo-1,4-beta-mannosidase</fullName>
        <ecNumber evidence="4">3.2.1.78</ecNumber>
    </recommendedName>
</protein>
<organism evidence="13 14">
    <name type="scientific">Aphanomyces stellatus</name>
    <dbReference type="NCBI Taxonomy" id="120398"/>
    <lineage>
        <taxon>Eukaryota</taxon>
        <taxon>Sar</taxon>
        <taxon>Stramenopiles</taxon>
        <taxon>Oomycota</taxon>
        <taxon>Saprolegniomycetes</taxon>
        <taxon>Saprolegniales</taxon>
        <taxon>Verrucalvaceae</taxon>
        <taxon>Aphanomyces</taxon>
    </lineage>
</organism>
<evidence type="ECO:0000256" key="1">
    <source>
        <dbReference type="ARBA" id="ARBA00001678"/>
    </source>
</evidence>
<keyword evidence="7 9" id="KW-0378">Hydrolase</keyword>